<dbReference type="Proteomes" id="UP000179024">
    <property type="component" value="Unassembled WGS sequence"/>
</dbReference>
<evidence type="ECO:0000313" key="2">
    <source>
        <dbReference type="Proteomes" id="UP000179024"/>
    </source>
</evidence>
<dbReference type="EMBL" id="MGAE01000030">
    <property type="protein sequence ID" value="OGK38996.1"/>
    <property type="molecule type" value="Genomic_DNA"/>
</dbReference>
<name>A0A1F7I6I8_9BACT</name>
<sequence>MERPIRRVVESAVAGIALLAVATLPILAQSRKHTPNGCDIGRWHYFMQRGGVFALEPNRQAVLTVTLEDNLDEQMIMYTDQGQEATAWIHEAEMQEIICKSEKELLHDAAELAKTHQDDGVSYLSDPRGLFHTWNVPADPTFCVNIDSDDIDDPNWTEVVLSLPDDYVFTILNDHGVAQEIIVASGGNIPTKVDTYKDCNTVQERAGLAYAYGANGEYETPDEFIETVQSRQIVPQMPLFIPLAQSTK</sequence>
<dbReference type="AlphaFoldDB" id="A0A1F7I6I8"/>
<accession>A0A1F7I6I8</accession>
<proteinExistence type="predicted"/>
<comment type="caution">
    <text evidence="1">The sequence shown here is derived from an EMBL/GenBank/DDBJ whole genome shotgun (WGS) entry which is preliminary data.</text>
</comment>
<protein>
    <submittedName>
        <fullName evidence="1">Uncharacterized protein</fullName>
    </submittedName>
</protein>
<organism evidence="1 2">
    <name type="scientific">Candidatus Roizmanbacteria bacterium RIFCSPHIGHO2_12_FULL_44_10</name>
    <dbReference type="NCBI Taxonomy" id="1802054"/>
    <lineage>
        <taxon>Bacteria</taxon>
        <taxon>Candidatus Roizmaniibacteriota</taxon>
    </lineage>
</organism>
<evidence type="ECO:0000313" key="1">
    <source>
        <dbReference type="EMBL" id="OGK38996.1"/>
    </source>
</evidence>
<gene>
    <name evidence="1" type="ORF">A3F34_00255</name>
</gene>
<reference evidence="1 2" key="1">
    <citation type="journal article" date="2016" name="Nat. Commun.">
        <title>Thousands of microbial genomes shed light on interconnected biogeochemical processes in an aquifer system.</title>
        <authorList>
            <person name="Anantharaman K."/>
            <person name="Brown C.T."/>
            <person name="Hug L.A."/>
            <person name="Sharon I."/>
            <person name="Castelle C.J."/>
            <person name="Probst A.J."/>
            <person name="Thomas B.C."/>
            <person name="Singh A."/>
            <person name="Wilkins M.J."/>
            <person name="Karaoz U."/>
            <person name="Brodie E.L."/>
            <person name="Williams K.H."/>
            <person name="Hubbard S.S."/>
            <person name="Banfield J.F."/>
        </authorList>
    </citation>
    <scope>NUCLEOTIDE SEQUENCE [LARGE SCALE GENOMIC DNA]</scope>
</reference>